<dbReference type="GeneID" id="54423958"/>
<evidence type="ECO:0000256" key="4">
    <source>
        <dbReference type="ARBA" id="ARBA00034617"/>
    </source>
</evidence>
<reference evidence="7 9" key="1">
    <citation type="submission" date="2020-01" db="EMBL/GenBank/DDBJ databases">
        <authorList>
            <consortium name="DOE Joint Genome Institute"/>
            <person name="Haridas S."/>
            <person name="Albert R."/>
            <person name="Binder M."/>
            <person name="Bloem J."/>
            <person name="Labutti K."/>
            <person name="Salamov A."/>
            <person name="Andreopoulos B."/>
            <person name="Baker S.E."/>
            <person name="Barry K."/>
            <person name="Bills G."/>
            <person name="Bluhm B.H."/>
            <person name="Cannon C."/>
            <person name="Castanera R."/>
            <person name="Culley D.E."/>
            <person name="Daum C."/>
            <person name="Ezra D."/>
            <person name="Gonzalez J.B."/>
            <person name="Henrissat B."/>
            <person name="Kuo A."/>
            <person name="Liang C."/>
            <person name="Lipzen A."/>
            <person name="Lutzoni F."/>
            <person name="Magnuson J."/>
            <person name="Mondo S."/>
            <person name="Nolan M."/>
            <person name="Ohm R."/>
            <person name="Pangilinan J."/>
            <person name="Park H.-J."/>
            <person name="Ramirez L."/>
            <person name="Alfaro M."/>
            <person name="Sun H."/>
            <person name="Tritt A."/>
            <person name="Yoshinaga Y."/>
            <person name="Zwiers L.-H."/>
            <person name="Turgeon B.G."/>
            <person name="Goodwin S.B."/>
            <person name="Spatafora J.W."/>
            <person name="Crous P.W."/>
            <person name="Grigoriev I.V."/>
        </authorList>
    </citation>
    <scope>NUCLEOTIDE SEQUENCE</scope>
    <source>
        <strain evidence="7 9">CBS 781.70</strain>
    </source>
</reference>
<dbReference type="GO" id="GO:0005694">
    <property type="term" value="C:chromosome"/>
    <property type="evidence" value="ECO:0007669"/>
    <property type="project" value="TreeGrafter"/>
</dbReference>
<evidence type="ECO:0000256" key="5">
    <source>
        <dbReference type="ARBA" id="ARBA00034808"/>
    </source>
</evidence>
<dbReference type="SUPFAM" id="SSF52540">
    <property type="entry name" value="P-loop containing nucleoside triphosphate hydrolases"/>
    <property type="match status" value="1"/>
</dbReference>
<evidence type="ECO:0000256" key="1">
    <source>
        <dbReference type="ARBA" id="ARBA00005446"/>
    </source>
</evidence>
<dbReference type="EC" id="5.6.2.4" evidence="5"/>
<evidence type="ECO:0000313" key="8">
    <source>
        <dbReference type="Proteomes" id="UP000504638"/>
    </source>
</evidence>
<reference evidence="9" key="3">
    <citation type="submission" date="2025-04" db="UniProtKB">
        <authorList>
            <consortium name="RefSeq"/>
        </authorList>
    </citation>
    <scope>IDENTIFICATION</scope>
    <source>
        <strain evidence="9">CBS 781.70</strain>
    </source>
</reference>
<sequence>MPPKQKRGAKPKQDWRTNINLFSEVDPVKKEELQDIQRRVERCREAQWQDQILVVKEGIQSFFGFEAKDDQARCIAHLLFKQRDLILTAKTSFGKSLIHQALPCLSRGSVAIVIVPLDALGKEQEKKISLIPGTRPIFLNASNTNDGVIQEVQKGAYTHIITSPEQLIGKRFRILIQDRLFRSHLLSVCIDELHLVFDWGDKFRHSYTELRIVRRELEDIPWFGTTATLDRLTLSHVRGLLELSDHIQVIQTDTNREDLTYIAKQIPIHTQKSFLGLNFLLEGAFRHCVNREQDLPGGCCDACHCQGKGFIPTPEQIDKTIIFFKAKREIRECTKIIRSWFQEYGYSEILAKDTVAQYGTMLT</sequence>
<keyword evidence="8" id="KW-1185">Reference proteome</keyword>
<dbReference type="PANTHER" id="PTHR13710:SF105">
    <property type="entry name" value="ATP-DEPENDENT DNA HELICASE Q1"/>
    <property type="match status" value="1"/>
</dbReference>
<dbReference type="GO" id="GO:0009378">
    <property type="term" value="F:four-way junction helicase activity"/>
    <property type="evidence" value="ECO:0007669"/>
    <property type="project" value="TreeGrafter"/>
</dbReference>
<organism evidence="7">
    <name type="scientific">Eremomyces bilateralis CBS 781.70</name>
    <dbReference type="NCBI Taxonomy" id="1392243"/>
    <lineage>
        <taxon>Eukaryota</taxon>
        <taxon>Fungi</taxon>
        <taxon>Dikarya</taxon>
        <taxon>Ascomycota</taxon>
        <taxon>Pezizomycotina</taxon>
        <taxon>Dothideomycetes</taxon>
        <taxon>Dothideomycetes incertae sedis</taxon>
        <taxon>Eremomycetales</taxon>
        <taxon>Eremomycetaceae</taxon>
        <taxon>Eremomyces</taxon>
    </lineage>
</organism>
<dbReference type="Proteomes" id="UP000504638">
    <property type="component" value="Unplaced"/>
</dbReference>
<dbReference type="InterPro" id="IPR011545">
    <property type="entry name" value="DEAD/DEAH_box_helicase_dom"/>
</dbReference>
<dbReference type="PANTHER" id="PTHR13710">
    <property type="entry name" value="DNA HELICASE RECQ FAMILY MEMBER"/>
    <property type="match status" value="1"/>
</dbReference>
<dbReference type="GO" id="GO:0005524">
    <property type="term" value="F:ATP binding"/>
    <property type="evidence" value="ECO:0007669"/>
    <property type="project" value="InterPro"/>
</dbReference>
<comment type="catalytic activity">
    <reaction evidence="4">
        <text>Couples ATP hydrolysis with the unwinding of duplex DNA by translocating in the 3'-5' direction.</text>
        <dbReference type="EC" id="5.6.2.4"/>
    </reaction>
</comment>
<dbReference type="RefSeq" id="XP_033538781.1">
    <property type="nucleotide sequence ID" value="XM_033683388.1"/>
</dbReference>
<evidence type="ECO:0000313" key="7">
    <source>
        <dbReference type="EMBL" id="KAF1817150.1"/>
    </source>
</evidence>
<reference evidence="9" key="2">
    <citation type="submission" date="2020-04" db="EMBL/GenBank/DDBJ databases">
        <authorList>
            <consortium name="NCBI Genome Project"/>
        </authorList>
    </citation>
    <scope>NUCLEOTIDE SEQUENCE</scope>
    <source>
        <strain evidence="9">CBS 781.70</strain>
    </source>
</reference>
<dbReference type="GO" id="GO:0005737">
    <property type="term" value="C:cytoplasm"/>
    <property type="evidence" value="ECO:0007669"/>
    <property type="project" value="TreeGrafter"/>
</dbReference>
<keyword evidence="3" id="KW-0413">Isomerase</keyword>
<accession>A0A6G1GH10</accession>
<keyword evidence="2" id="KW-0238">DNA-binding</keyword>
<dbReference type="AlphaFoldDB" id="A0A6G1GH10"/>
<proteinExistence type="inferred from homology"/>
<dbReference type="PROSITE" id="PS51192">
    <property type="entry name" value="HELICASE_ATP_BIND_1"/>
    <property type="match status" value="1"/>
</dbReference>
<dbReference type="InterPro" id="IPR014001">
    <property type="entry name" value="Helicase_ATP-bd"/>
</dbReference>
<name>A0A6G1GH10_9PEZI</name>
<dbReference type="GO" id="GO:0043138">
    <property type="term" value="F:3'-5' DNA helicase activity"/>
    <property type="evidence" value="ECO:0007669"/>
    <property type="project" value="UniProtKB-EC"/>
</dbReference>
<dbReference type="Pfam" id="PF00270">
    <property type="entry name" value="DEAD"/>
    <property type="match status" value="1"/>
</dbReference>
<evidence type="ECO:0000259" key="6">
    <source>
        <dbReference type="PROSITE" id="PS51192"/>
    </source>
</evidence>
<evidence type="ECO:0000256" key="2">
    <source>
        <dbReference type="ARBA" id="ARBA00023125"/>
    </source>
</evidence>
<evidence type="ECO:0000256" key="3">
    <source>
        <dbReference type="ARBA" id="ARBA00023235"/>
    </source>
</evidence>
<dbReference type="SMART" id="SM00487">
    <property type="entry name" value="DEXDc"/>
    <property type="match status" value="1"/>
</dbReference>
<dbReference type="EMBL" id="ML975149">
    <property type="protein sequence ID" value="KAF1817150.1"/>
    <property type="molecule type" value="Genomic_DNA"/>
</dbReference>
<evidence type="ECO:0000313" key="9">
    <source>
        <dbReference type="RefSeq" id="XP_033538781.1"/>
    </source>
</evidence>
<dbReference type="GO" id="GO:0000724">
    <property type="term" value="P:double-strand break repair via homologous recombination"/>
    <property type="evidence" value="ECO:0007669"/>
    <property type="project" value="TreeGrafter"/>
</dbReference>
<protein>
    <recommendedName>
        <fullName evidence="5">DNA 3'-5' helicase</fullName>
        <ecNumber evidence="5">5.6.2.4</ecNumber>
    </recommendedName>
</protein>
<dbReference type="OrthoDB" id="5413666at2759"/>
<dbReference type="InterPro" id="IPR027417">
    <property type="entry name" value="P-loop_NTPase"/>
</dbReference>
<gene>
    <name evidence="7 9" type="ORF">P152DRAFT_9650</name>
</gene>
<comment type="similarity">
    <text evidence="1">Belongs to the helicase family. RecQ subfamily.</text>
</comment>
<feature type="domain" description="Helicase ATP-binding" evidence="6">
    <location>
        <begin position="76"/>
        <end position="247"/>
    </location>
</feature>
<dbReference type="GO" id="GO:0003677">
    <property type="term" value="F:DNA binding"/>
    <property type="evidence" value="ECO:0007669"/>
    <property type="project" value="UniProtKB-KW"/>
</dbReference>
<dbReference type="Gene3D" id="3.40.50.300">
    <property type="entry name" value="P-loop containing nucleotide triphosphate hydrolases"/>
    <property type="match status" value="1"/>
</dbReference>